<accession>A0A368LGI9</accession>
<organism evidence="3 4">
    <name type="scientific">Vibrio casei</name>
    <dbReference type="NCBI Taxonomy" id="673372"/>
    <lineage>
        <taxon>Bacteria</taxon>
        <taxon>Pseudomonadati</taxon>
        <taxon>Pseudomonadota</taxon>
        <taxon>Gammaproteobacteria</taxon>
        <taxon>Vibrionales</taxon>
        <taxon>Vibrionaceae</taxon>
        <taxon>Vibrio</taxon>
    </lineage>
</organism>
<dbReference type="InterPro" id="IPR048020">
    <property type="entry name" value="Transpos_IS3"/>
</dbReference>
<dbReference type="SUPFAM" id="SSF53098">
    <property type="entry name" value="Ribonuclease H-like"/>
    <property type="match status" value="1"/>
</dbReference>
<dbReference type="AlphaFoldDB" id="A0A368LGI9"/>
<dbReference type="PANTHER" id="PTHR46889">
    <property type="entry name" value="TRANSPOSASE INSF FOR INSERTION SEQUENCE IS3B-RELATED"/>
    <property type="match status" value="1"/>
</dbReference>
<evidence type="ECO:0000256" key="1">
    <source>
        <dbReference type="ARBA" id="ARBA00009964"/>
    </source>
</evidence>
<dbReference type="Proteomes" id="UP000252479">
    <property type="component" value="Unassembled WGS sequence"/>
</dbReference>
<dbReference type="PROSITE" id="PS50994">
    <property type="entry name" value="INTEGRASE"/>
    <property type="match status" value="1"/>
</dbReference>
<dbReference type="NCBIfam" id="NF033516">
    <property type="entry name" value="transpos_IS3"/>
    <property type="match status" value="1"/>
</dbReference>
<dbReference type="PANTHER" id="PTHR46889:SF4">
    <property type="entry name" value="TRANSPOSASE INSO FOR INSERTION SEQUENCE ELEMENT IS911B-RELATED"/>
    <property type="match status" value="1"/>
</dbReference>
<dbReference type="Pfam" id="PF13276">
    <property type="entry name" value="HTH_21"/>
    <property type="match status" value="1"/>
</dbReference>
<dbReference type="GO" id="GO:0004803">
    <property type="term" value="F:transposase activity"/>
    <property type="evidence" value="ECO:0007669"/>
    <property type="project" value="InterPro"/>
</dbReference>
<comment type="similarity">
    <text evidence="1">Belongs to the transposase 8 family.</text>
</comment>
<dbReference type="Pfam" id="PF01527">
    <property type="entry name" value="HTH_Tnp_1"/>
    <property type="match status" value="1"/>
</dbReference>
<dbReference type="Gene3D" id="3.30.420.10">
    <property type="entry name" value="Ribonuclease H-like superfamily/Ribonuclease H"/>
    <property type="match status" value="1"/>
</dbReference>
<dbReference type="GO" id="GO:0006313">
    <property type="term" value="P:DNA transposition"/>
    <property type="evidence" value="ECO:0007669"/>
    <property type="project" value="InterPro"/>
</dbReference>
<dbReference type="GeneID" id="303190848"/>
<evidence type="ECO:0000313" key="4">
    <source>
        <dbReference type="Proteomes" id="UP000252479"/>
    </source>
</evidence>
<dbReference type="InterPro" id="IPR009057">
    <property type="entry name" value="Homeodomain-like_sf"/>
</dbReference>
<dbReference type="Pfam" id="PF13333">
    <property type="entry name" value="rve_2"/>
    <property type="match status" value="1"/>
</dbReference>
<protein>
    <submittedName>
        <fullName evidence="3">IS3 family transposase</fullName>
    </submittedName>
</protein>
<dbReference type="InterPro" id="IPR050900">
    <property type="entry name" value="Transposase_IS3/IS150/IS904"/>
</dbReference>
<dbReference type="InterPro" id="IPR025948">
    <property type="entry name" value="HTH-like_dom"/>
</dbReference>
<dbReference type="SUPFAM" id="SSF46689">
    <property type="entry name" value="Homeodomain-like"/>
    <property type="match status" value="1"/>
</dbReference>
<evidence type="ECO:0000259" key="2">
    <source>
        <dbReference type="PROSITE" id="PS50994"/>
    </source>
</evidence>
<evidence type="ECO:0000313" key="3">
    <source>
        <dbReference type="EMBL" id="RCS68323.1"/>
    </source>
</evidence>
<dbReference type="InterPro" id="IPR002514">
    <property type="entry name" value="Transposase_8"/>
</dbReference>
<name>A0A368LGI9_9VIBR</name>
<keyword evidence="4" id="KW-1185">Reference proteome</keyword>
<dbReference type="Pfam" id="PF00665">
    <property type="entry name" value="rve"/>
    <property type="match status" value="1"/>
</dbReference>
<dbReference type="GO" id="GO:0003677">
    <property type="term" value="F:DNA binding"/>
    <property type="evidence" value="ECO:0007669"/>
    <property type="project" value="InterPro"/>
</dbReference>
<dbReference type="InterPro" id="IPR001584">
    <property type="entry name" value="Integrase_cat-core"/>
</dbReference>
<dbReference type="EMBL" id="QPGL01000006">
    <property type="protein sequence ID" value="RCS68323.1"/>
    <property type="molecule type" value="Genomic_DNA"/>
</dbReference>
<dbReference type="InterPro" id="IPR012337">
    <property type="entry name" value="RNaseH-like_sf"/>
</dbReference>
<gene>
    <name evidence="3" type="ORF">CIK83_18160</name>
</gene>
<sequence>MTRKSKVTLSAQQKLEYAKLMVEEGYTNKQIEEMSGAGKSAVSRWKQQYLSELDGKSPGNVQALTPEQQRIQLLEKQLQRALRDNDILKKANRFLHSRQSKFKVIKALKKATPSYTVSELCRALEVSTSSYYYAPVAPNKSEQALLELIKSIADDSGYTYGRRRVNVELNALNHTIGIYKTAALMKKLNIKAIRPKKKHYYPNSGDEHKYAQNLLKREFNPDSHNTHWVGDITYIRNHQGWSYLACVLDLSTREVVGYALSTSPNAELAIAALNNAIKRQQPVLNQLMFHSDQGCQYSAASFRARLSQLTITQSMSRRGNCWDNAVMERFFRSLKTERLNRLSFINHHSVISEVDNYIQFYNYKRRHSTLNYMTPHQKYNELKNAA</sequence>
<dbReference type="InterPro" id="IPR036397">
    <property type="entry name" value="RNaseH_sf"/>
</dbReference>
<proteinExistence type="inferred from homology"/>
<comment type="caution">
    <text evidence="3">The sequence shown here is derived from an EMBL/GenBank/DDBJ whole genome shotgun (WGS) entry which is preliminary data.</text>
</comment>
<dbReference type="RefSeq" id="WP_086962489.1">
    <property type="nucleotide sequence ID" value="NZ_FUKS01000045.1"/>
</dbReference>
<reference evidence="3 4" key="1">
    <citation type="journal article" date="2017" name="Elife">
        <title>Extensive horizontal gene transfer in cheese-associated bacteria.</title>
        <authorList>
            <person name="Bonham K.S."/>
            <person name="Wolfe B.E."/>
            <person name="Dutton R.J."/>
        </authorList>
    </citation>
    <scope>NUCLEOTIDE SEQUENCE [LARGE SCALE GENOMIC DNA]</scope>
    <source>
        <strain evidence="3 4">JB196</strain>
    </source>
</reference>
<feature type="domain" description="Integrase catalytic" evidence="2">
    <location>
        <begin position="217"/>
        <end position="383"/>
    </location>
</feature>
<dbReference type="GO" id="GO:0015074">
    <property type="term" value="P:DNA integration"/>
    <property type="evidence" value="ECO:0007669"/>
    <property type="project" value="InterPro"/>
</dbReference>